<dbReference type="EMBL" id="PIQI01000028">
    <property type="protein sequence ID" value="PJZ03230.1"/>
    <property type="molecule type" value="Genomic_DNA"/>
</dbReference>
<accession>A0A2M9W6R7</accession>
<evidence type="ECO:0000313" key="2">
    <source>
        <dbReference type="Proteomes" id="UP000232062"/>
    </source>
</evidence>
<reference evidence="1 2" key="1">
    <citation type="submission" date="2017-11" db="EMBL/GenBank/DDBJ databases">
        <title>The genome sequence of Pantoea rodasii DSM 26611.</title>
        <authorList>
            <person name="Gao J."/>
            <person name="Mao X."/>
            <person name="Sun J."/>
        </authorList>
    </citation>
    <scope>NUCLEOTIDE SEQUENCE [LARGE SCALE GENOMIC DNA]</scope>
    <source>
        <strain evidence="1 2">DSM 26611</strain>
    </source>
</reference>
<dbReference type="Proteomes" id="UP000232062">
    <property type="component" value="Unassembled WGS sequence"/>
</dbReference>
<proteinExistence type="predicted"/>
<name>A0A2M9W6R7_9GAMM</name>
<protein>
    <submittedName>
        <fullName evidence="1">Uncharacterized protein</fullName>
    </submittedName>
</protein>
<comment type="caution">
    <text evidence="1">The sequence shown here is derived from an EMBL/GenBank/DDBJ whole genome shotgun (WGS) entry which is preliminary data.</text>
</comment>
<evidence type="ECO:0000313" key="1">
    <source>
        <dbReference type="EMBL" id="PJZ03230.1"/>
    </source>
</evidence>
<organism evidence="1 2">
    <name type="scientific">Pantoea rodasii</name>
    <dbReference type="NCBI Taxonomy" id="1076549"/>
    <lineage>
        <taxon>Bacteria</taxon>
        <taxon>Pseudomonadati</taxon>
        <taxon>Pseudomonadota</taxon>
        <taxon>Gammaproteobacteria</taxon>
        <taxon>Enterobacterales</taxon>
        <taxon>Erwiniaceae</taxon>
        <taxon>Pantoea</taxon>
    </lineage>
</organism>
<gene>
    <name evidence="1" type="ORF">PRCB_21840</name>
</gene>
<dbReference type="AlphaFoldDB" id="A0A2M9W6R7"/>
<keyword evidence="2" id="KW-1185">Reference proteome</keyword>
<sequence>MQAAAVNIIVHNRNEYAHRKIVLGSIQIIILTFCDAKNKRAMNVISIAYIKTRNFLLYIVFSDVVMIFMA</sequence>